<dbReference type="PRINTS" id="PR00032">
    <property type="entry name" value="HTHARAC"/>
</dbReference>
<evidence type="ECO:0000256" key="3">
    <source>
        <dbReference type="ARBA" id="ARBA00023163"/>
    </source>
</evidence>
<keyword evidence="2" id="KW-0238">DNA-binding</keyword>
<dbReference type="InterPro" id="IPR009057">
    <property type="entry name" value="Homeodomain-like_sf"/>
</dbReference>
<dbReference type="Gene3D" id="1.10.10.60">
    <property type="entry name" value="Homeodomain-like"/>
    <property type="match status" value="1"/>
</dbReference>
<keyword evidence="1" id="KW-0805">Transcription regulation</keyword>
<keyword evidence="3" id="KW-0804">Transcription</keyword>
<proteinExistence type="predicted"/>
<keyword evidence="6" id="KW-1185">Reference proteome</keyword>
<dbReference type="PANTHER" id="PTHR46796:SF13">
    <property type="entry name" value="HTH-TYPE TRANSCRIPTIONAL ACTIVATOR RHAS"/>
    <property type="match status" value="1"/>
</dbReference>
<dbReference type="RefSeq" id="WP_073084838.1">
    <property type="nucleotide sequence ID" value="NZ_FRBL01000008.1"/>
</dbReference>
<dbReference type="AlphaFoldDB" id="A0A1M7INP5"/>
<gene>
    <name evidence="5" type="ORF">SAMN05444266_10839</name>
</gene>
<dbReference type="OrthoDB" id="655946at2"/>
<evidence type="ECO:0000313" key="5">
    <source>
        <dbReference type="EMBL" id="SHM42434.1"/>
    </source>
</evidence>
<dbReference type="EMBL" id="FRBL01000008">
    <property type="protein sequence ID" value="SHM42434.1"/>
    <property type="molecule type" value="Genomic_DNA"/>
</dbReference>
<reference evidence="5 6" key="1">
    <citation type="submission" date="2016-11" db="EMBL/GenBank/DDBJ databases">
        <authorList>
            <person name="Jaros S."/>
            <person name="Januszkiewicz K."/>
            <person name="Wedrychowicz H."/>
        </authorList>
    </citation>
    <scope>NUCLEOTIDE SEQUENCE [LARGE SCALE GENOMIC DNA]</scope>
    <source>
        <strain evidence="5 6">DSM 27406</strain>
    </source>
</reference>
<dbReference type="SMART" id="SM00342">
    <property type="entry name" value="HTH_ARAC"/>
    <property type="match status" value="1"/>
</dbReference>
<dbReference type="InterPro" id="IPR046532">
    <property type="entry name" value="DUF6597"/>
</dbReference>
<protein>
    <submittedName>
        <fullName evidence="5">Transcriptional regulator, AraC family</fullName>
    </submittedName>
</protein>
<evidence type="ECO:0000313" key="6">
    <source>
        <dbReference type="Proteomes" id="UP000184420"/>
    </source>
</evidence>
<dbReference type="PROSITE" id="PS01124">
    <property type="entry name" value="HTH_ARAC_FAMILY_2"/>
    <property type="match status" value="1"/>
</dbReference>
<dbReference type="Proteomes" id="UP000184420">
    <property type="component" value="Unassembled WGS sequence"/>
</dbReference>
<dbReference type="GO" id="GO:0043565">
    <property type="term" value="F:sequence-specific DNA binding"/>
    <property type="evidence" value="ECO:0007669"/>
    <property type="project" value="InterPro"/>
</dbReference>
<dbReference type="STRING" id="1419482.SAMN05444266_10839"/>
<evidence type="ECO:0000256" key="1">
    <source>
        <dbReference type="ARBA" id="ARBA00023015"/>
    </source>
</evidence>
<dbReference type="Pfam" id="PF20240">
    <property type="entry name" value="DUF6597"/>
    <property type="match status" value="1"/>
</dbReference>
<feature type="domain" description="HTH araC/xylS-type" evidence="4">
    <location>
        <begin position="155"/>
        <end position="256"/>
    </location>
</feature>
<dbReference type="GO" id="GO:0003700">
    <property type="term" value="F:DNA-binding transcription factor activity"/>
    <property type="evidence" value="ECO:0007669"/>
    <property type="project" value="InterPro"/>
</dbReference>
<evidence type="ECO:0000256" key="2">
    <source>
        <dbReference type="ARBA" id="ARBA00023125"/>
    </source>
</evidence>
<dbReference type="Pfam" id="PF12833">
    <property type="entry name" value="HTH_18"/>
    <property type="match status" value="1"/>
</dbReference>
<evidence type="ECO:0000259" key="4">
    <source>
        <dbReference type="PROSITE" id="PS01124"/>
    </source>
</evidence>
<sequence>MQFLPSAILAPYIKSYTVVTIEKDIDNEVFYPSGYVDLVINISAGMAATIINGRKKETPAIELLGHLTLPTRLTVKKGTTVLIARIYPHASTLFFPYPLSEFTNYATDMYDVQLLESRELYHKVMEAEPLAQKIRVLEDYLLLQLAKNEKQLKKITLVQQLSRQVLSGPAQLDLSSLSRDAGISARYIQKLYLSNIGLSPTAFAAIVRFNRSLQMVLHSPVPLTAIAYECGYYDQAHFIREFRRFTGITPSEARRSLTKNDEAYQQAVNIGF</sequence>
<dbReference type="PANTHER" id="PTHR46796">
    <property type="entry name" value="HTH-TYPE TRANSCRIPTIONAL ACTIVATOR RHAS-RELATED"/>
    <property type="match status" value="1"/>
</dbReference>
<accession>A0A1M7INP5</accession>
<dbReference type="SUPFAM" id="SSF46689">
    <property type="entry name" value="Homeodomain-like"/>
    <property type="match status" value="1"/>
</dbReference>
<dbReference type="InterPro" id="IPR020449">
    <property type="entry name" value="Tscrpt_reg_AraC-type_HTH"/>
</dbReference>
<dbReference type="InterPro" id="IPR018060">
    <property type="entry name" value="HTH_AraC"/>
</dbReference>
<dbReference type="InterPro" id="IPR050204">
    <property type="entry name" value="AraC_XylS_family_regulators"/>
</dbReference>
<organism evidence="5 6">
    <name type="scientific">Chitinophaga jiangningensis</name>
    <dbReference type="NCBI Taxonomy" id="1419482"/>
    <lineage>
        <taxon>Bacteria</taxon>
        <taxon>Pseudomonadati</taxon>
        <taxon>Bacteroidota</taxon>
        <taxon>Chitinophagia</taxon>
        <taxon>Chitinophagales</taxon>
        <taxon>Chitinophagaceae</taxon>
        <taxon>Chitinophaga</taxon>
    </lineage>
</organism>
<name>A0A1M7INP5_9BACT</name>